<evidence type="ECO:0000256" key="2">
    <source>
        <dbReference type="SAM" id="Phobius"/>
    </source>
</evidence>
<feature type="transmembrane region" description="Helical" evidence="2">
    <location>
        <begin position="146"/>
        <end position="167"/>
    </location>
</feature>
<gene>
    <name evidence="3" type="ORF">PGLA2088_LOCUS29608</name>
</gene>
<dbReference type="EMBL" id="CAJNNW010028404">
    <property type="protein sequence ID" value="CAE8695936.1"/>
    <property type="molecule type" value="Genomic_DNA"/>
</dbReference>
<name>A0A813K6E2_POLGL</name>
<evidence type="ECO:0000313" key="4">
    <source>
        <dbReference type="Proteomes" id="UP000626109"/>
    </source>
</evidence>
<feature type="compositionally biased region" description="Basic and acidic residues" evidence="1">
    <location>
        <begin position="10"/>
        <end position="26"/>
    </location>
</feature>
<keyword evidence="2" id="KW-1133">Transmembrane helix</keyword>
<evidence type="ECO:0000313" key="3">
    <source>
        <dbReference type="EMBL" id="CAE8695936.1"/>
    </source>
</evidence>
<evidence type="ECO:0000256" key="1">
    <source>
        <dbReference type="SAM" id="MobiDB-lite"/>
    </source>
</evidence>
<sequence length="255" mass="28464">MRSLLATRQQSEDETHAGTLSDRPRLGGDAFRPSPLGLFMHLSDCPRLGGDAFRPSPLGLFMHVSQFLRACHFKFYHAYPNHRPICKECRSAKRLGVLCVIHAALQRMARCWICAIVSLLLGMGAVLVWSQFIYDDHYDDPCDQPLALMLRLMMVIVIVQILRRDIVRNCLCYDMARDGPVPPVRVQVLKWTSILAAVAWPVAAGIMLLESRDCSPQLKKGIAVILAYYAAVAIVLVIAPGLLITVMLCLVRRGL</sequence>
<protein>
    <submittedName>
        <fullName evidence="3">Uncharacterized protein</fullName>
    </submittedName>
</protein>
<organism evidence="3 4">
    <name type="scientific">Polarella glacialis</name>
    <name type="common">Dinoflagellate</name>
    <dbReference type="NCBI Taxonomy" id="89957"/>
    <lineage>
        <taxon>Eukaryota</taxon>
        <taxon>Sar</taxon>
        <taxon>Alveolata</taxon>
        <taxon>Dinophyceae</taxon>
        <taxon>Suessiales</taxon>
        <taxon>Suessiaceae</taxon>
        <taxon>Polarella</taxon>
    </lineage>
</organism>
<feature type="transmembrane region" description="Helical" evidence="2">
    <location>
        <begin position="188"/>
        <end position="209"/>
    </location>
</feature>
<dbReference type="Proteomes" id="UP000626109">
    <property type="component" value="Unassembled WGS sequence"/>
</dbReference>
<keyword evidence="2" id="KW-0812">Transmembrane</keyword>
<feature type="non-terminal residue" evidence="3">
    <location>
        <position position="1"/>
    </location>
</feature>
<feature type="transmembrane region" description="Helical" evidence="2">
    <location>
        <begin position="111"/>
        <end position="134"/>
    </location>
</feature>
<accession>A0A813K6E2</accession>
<feature type="region of interest" description="Disordered" evidence="1">
    <location>
        <begin position="1"/>
        <end position="28"/>
    </location>
</feature>
<feature type="transmembrane region" description="Helical" evidence="2">
    <location>
        <begin position="221"/>
        <end position="251"/>
    </location>
</feature>
<dbReference type="AlphaFoldDB" id="A0A813K6E2"/>
<proteinExistence type="predicted"/>
<keyword evidence="2" id="KW-0472">Membrane</keyword>
<comment type="caution">
    <text evidence="3">The sequence shown here is derived from an EMBL/GenBank/DDBJ whole genome shotgun (WGS) entry which is preliminary data.</text>
</comment>
<reference evidence="3" key="1">
    <citation type="submission" date="2021-02" db="EMBL/GenBank/DDBJ databases">
        <authorList>
            <person name="Dougan E. K."/>
            <person name="Rhodes N."/>
            <person name="Thang M."/>
            <person name="Chan C."/>
        </authorList>
    </citation>
    <scope>NUCLEOTIDE SEQUENCE</scope>
</reference>